<protein>
    <recommendedName>
        <fullName evidence="2">LamG-like jellyroll fold domain-containing protein</fullName>
    </recommendedName>
</protein>
<gene>
    <name evidence="1" type="ORF">METZ01_LOCUS367313</name>
</gene>
<reference evidence="1" key="1">
    <citation type="submission" date="2018-05" db="EMBL/GenBank/DDBJ databases">
        <authorList>
            <person name="Lanie J.A."/>
            <person name="Ng W.-L."/>
            <person name="Kazmierczak K.M."/>
            <person name="Andrzejewski T.M."/>
            <person name="Davidsen T.M."/>
            <person name="Wayne K.J."/>
            <person name="Tettelin H."/>
            <person name="Glass J.I."/>
            <person name="Rusch D."/>
            <person name="Podicherti R."/>
            <person name="Tsui H.-C.T."/>
            <person name="Winkler M.E."/>
        </authorList>
    </citation>
    <scope>NUCLEOTIDE SEQUENCE</scope>
</reference>
<feature type="non-terminal residue" evidence="1">
    <location>
        <position position="307"/>
    </location>
</feature>
<name>A0A382SX15_9ZZZZ</name>
<dbReference type="InterPro" id="IPR013320">
    <property type="entry name" value="ConA-like_dom_sf"/>
</dbReference>
<organism evidence="1">
    <name type="scientific">marine metagenome</name>
    <dbReference type="NCBI Taxonomy" id="408172"/>
    <lineage>
        <taxon>unclassified sequences</taxon>
        <taxon>metagenomes</taxon>
        <taxon>ecological metagenomes</taxon>
    </lineage>
</organism>
<accession>A0A382SX15</accession>
<dbReference type="EMBL" id="UINC01132258">
    <property type="protein sequence ID" value="SVD14459.1"/>
    <property type="molecule type" value="Genomic_DNA"/>
</dbReference>
<evidence type="ECO:0000313" key="1">
    <source>
        <dbReference type="EMBL" id="SVD14459.1"/>
    </source>
</evidence>
<evidence type="ECO:0008006" key="2">
    <source>
        <dbReference type="Google" id="ProtNLM"/>
    </source>
</evidence>
<feature type="non-terminal residue" evidence="1">
    <location>
        <position position="1"/>
    </location>
</feature>
<dbReference type="SUPFAM" id="SSF49899">
    <property type="entry name" value="Concanavalin A-like lectins/glucanases"/>
    <property type="match status" value="1"/>
</dbReference>
<dbReference type="Gene3D" id="2.60.120.200">
    <property type="match status" value="1"/>
</dbReference>
<dbReference type="AlphaFoldDB" id="A0A382SX15"/>
<sequence>TNYELSLTSPVLPYSGGGYSLDFDGNNDYVSMSNMVAPSGNDPRTFMAWIKRNNTSTSWPGQAIGGWGNDASNELMNILILDSVLYWHVNGGNSLTGSTQINPDTWYHITATYDGTTQRFYVDGILDGSNDWDLNTGSGNVKFGKQPDWPGAYFDGLINGGAIWNDALTPEEITTIYNSGNPFNVSNDLMAYWDFNDGTGTTVTDQSGNGNDGTVYGATWVASNEDVLLTYDFMLDNWSATGGEHLAVEYRDGASWYTLRDFANTADVPWDTFTDTIPAPEDNIQVRFRAYGENSFNLDGFIVDNVA</sequence>
<dbReference type="Pfam" id="PF13385">
    <property type="entry name" value="Laminin_G_3"/>
    <property type="match status" value="1"/>
</dbReference>
<proteinExistence type="predicted"/>